<dbReference type="GO" id="GO:0019005">
    <property type="term" value="C:SCF ubiquitin ligase complex"/>
    <property type="evidence" value="ECO:0007669"/>
    <property type="project" value="TreeGrafter"/>
</dbReference>
<dbReference type="GO" id="GO:0031146">
    <property type="term" value="P:SCF-dependent proteasomal ubiquitin-dependent protein catabolic process"/>
    <property type="evidence" value="ECO:0007669"/>
    <property type="project" value="TreeGrafter"/>
</dbReference>
<dbReference type="Gene3D" id="3.80.10.10">
    <property type="entry name" value="Ribonuclease Inhibitor"/>
    <property type="match status" value="2"/>
</dbReference>
<name>A0A835CPZ5_APHGI</name>
<dbReference type="EMBL" id="JACMRX010000005">
    <property type="protein sequence ID" value="KAF7988610.1"/>
    <property type="molecule type" value="Genomic_DNA"/>
</dbReference>
<sequence length="537" mass="61828">MAKTCSVCFIETSNLTPLFSNNCSETALSKIVKSMKGIKIKKADKPTSVICLTCIEQCISFFKNQQVNNNVSNMAVANLSTSHQPKLFDVIENNCRNVTHLSLDMMIHPLGYFNWIKSLKKLQCLKVNGGVPEGLYEKILAMIPKDIKEIYLLINKNSEMEKLRHTAVKALLEFHNLSHLALHNVFIGKDLMEALSLKTKLVYLDLKGCHFWENDTSMFSKLINLEHLDLRYVEHLDDYVFSDIVENCIELKYLNLERIYNIETKNHVSQLGNLRKLEYLNLKNTHVGKFMLSDIIKNLKNLSYLDINNCYELPKYLIDYLNKLMNLEYLNLENIQDLNTKSVVALVNNCRNLKTLKILLSNNVSANAFKKIRNLKKLEHLQLDCITKKNEKALVIIANECKNIKYLLISASSRATVASPVELGNLIKLETLILNNFNEVPPEIFKKLDRLKHLDFSLCKNVTDSVAAYVIDNCQNLTYLCCSETGISIDFLNYTVEKFKYRTNNNILIIHVDESLYEDFDEKENYSSGLRVMQDYL</sequence>
<evidence type="ECO:0000313" key="4">
    <source>
        <dbReference type="Proteomes" id="UP000639338"/>
    </source>
</evidence>
<comment type="caution">
    <text evidence="3">The sequence shown here is derived from an EMBL/GenBank/DDBJ whole genome shotgun (WGS) entry which is preliminary data.</text>
</comment>
<dbReference type="SUPFAM" id="SSF52047">
    <property type="entry name" value="RNI-like"/>
    <property type="match status" value="1"/>
</dbReference>
<dbReference type="OrthoDB" id="550575at2759"/>
<gene>
    <name evidence="3" type="ORF">HCN44_001183</name>
</gene>
<dbReference type="AlphaFoldDB" id="A0A835CPZ5"/>
<dbReference type="PANTHER" id="PTHR13318:SF95">
    <property type="entry name" value="F-BOX PROTEIN YLR352W"/>
    <property type="match status" value="1"/>
</dbReference>
<dbReference type="Proteomes" id="UP000639338">
    <property type="component" value="Unassembled WGS sequence"/>
</dbReference>
<accession>A0A835CPZ5</accession>
<dbReference type="PANTHER" id="PTHR13318">
    <property type="entry name" value="PARTNER OF PAIRED, ISOFORM B-RELATED"/>
    <property type="match status" value="1"/>
</dbReference>
<keyword evidence="4" id="KW-1185">Reference proteome</keyword>
<dbReference type="InterPro" id="IPR032675">
    <property type="entry name" value="LRR_dom_sf"/>
</dbReference>
<protein>
    <recommendedName>
        <fullName evidence="2">Disease resistance R13L4/SHOC-2-like LRR domain-containing protein</fullName>
    </recommendedName>
</protein>
<reference evidence="3 4" key="1">
    <citation type="submission" date="2020-08" db="EMBL/GenBank/DDBJ databases">
        <title>Aphidius gifuensis genome sequencing and assembly.</title>
        <authorList>
            <person name="Du Z."/>
        </authorList>
    </citation>
    <scope>NUCLEOTIDE SEQUENCE [LARGE SCALE GENOMIC DNA]</scope>
    <source>
        <strain evidence="3">YNYX2018</strain>
        <tissue evidence="3">Adults</tissue>
    </source>
</reference>
<organism evidence="3 4">
    <name type="scientific">Aphidius gifuensis</name>
    <name type="common">Parasitoid wasp</name>
    <dbReference type="NCBI Taxonomy" id="684658"/>
    <lineage>
        <taxon>Eukaryota</taxon>
        <taxon>Metazoa</taxon>
        <taxon>Ecdysozoa</taxon>
        <taxon>Arthropoda</taxon>
        <taxon>Hexapoda</taxon>
        <taxon>Insecta</taxon>
        <taxon>Pterygota</taxon>
        <taxon>Neoptera</taxon>
        <taxon>Endopterygota</taxon>
        <taxon>Hymenoptera</taxon>
        <taxon>Apocrita</taxon>
        <taxon>Ichneumonoidea</taxon>
        <taxon>Braconidae</taxon>
        <taxon>Aphidiinae</taxon>
        <taxon>Aphidius</taxon>
    </lineage>
</organism>
<keyword evidence="1" id="KW-0677">Repeat</keyword>
<dbReference type="Pfam" id="PF23598">
    <property type="entry name" value="LRR_14"/>
    <property type="match status" value="1"/>
</dbReference>
<evidence type="ECO:0000313" key="3">
    <source>
        <dbReference type="EMBL" id="KAF7988610.1"/>
    </source>
</evidence>
<evidence type="ECO:0000256" key="1">
    <source>
        <dbReference type="ARBA" id="ARBA00022737"/>
    </source>
</evidence>
<dbReference type="InterPro" id="IPR055414">
    <property type="entry name" value="LRR_R13L4/SHOC2-like"/>
</dbReference>
<feature type="domain" description="Disease resistance R13L4/SHOC-2-like LRR" evidence="2">
    <location>
        <begin position="250"/>
        <end position="413"/>
    </location>
</feature>
<evidence type="ECO:0000259" key="2">
    <source>
        <dbReference type="Pfam" id="PF23598"/>
    </source>
</evidence>
<dbReference type="SUPFAM" id="SSF57716">
    <property type="entry name" value="Glucocorticoid receptor-like (DNA-binding domain)"/>
    <property type="match status" value="1"/>
</dbReference>
<proteinExistence type="predicted"/>